<evidence type="ECO:0000313" key="3">
    <source>
        <dbReference type="Proteomes" id="UP000032266"/>
    </source>
</evidence>
<dbReference type="InterPro" id="IPR027417">
    <property type="entry name" value="P-loop_NTPase"/>
</dbReference>
<protein>
    <submittedName>
        <fullName evidence="2">Type II secretory pathway, component ExeA (Predicted ATPase)</fullName>
    </submittedName>
</protein>
<dbReference type="Pfam" id="PF13401">
    <property type="entry name" value="AAA_22"/>
    <property type="match status" value="1"/>
</dbReference>
<dbReference type="AlphaFoldDB" id="A0A0C5VSA2"/>
<name>A0A0C5VSA2_9GAMM</name>
<dbReference type="PANTHER" id="PTHR35894">
    <property type="entry name" value="GENERAL SECRETION PATHWAY PROTEIN A-RELATED"/>
    <property type="match status" value="1"/>
</dbReference>
<dbReference type="HOGENOM" id="CLU_1494222_0_0_6"/>
<dbReference type="GO" id="GO:0016887">
    <property type="term" value="F:ATP hydrolysis activity"/>
    <property type="evidence" value="ECO:0007669"/>
    <property type="project" value="InterPro"/>
</dbReference>
<dbReference type="PANTHER" id="PTHR35894:SF1">
    <property type="entry name" value="PHOSPHORIBULOKINASE _ URIDINE KINASE FAMILY"/>
    <property type="match status" value="1"/>
</dbReference>
<dbReference type="STRING" id="1445510.YC6258_04167"/>
<dbReference type="KEGG" id="gsn:YC6258_04167"/>
<accession>A0A0C5VSA2</accession>
<dbReference type="InterPro" id="IPR049945">
    <property type="entry name" value="AAA_22"/>
</dbReference>
<feature type="domain" description="ORC1/DEAH AAA+ ATPase" evidence="1">
    <location>
        <begin position="9"/>
        <end position="71"/>
    </location>
</feature>
<reference evidence="2 3" key="1">
    <citation type="submission" date="2014-01" db="EMBL/GenBank/DDBJ databases">
        <title>Full genme sequencing of cellulolytic bacterium Gynuella sunshinyii YC6258T gen. nov., sp. nov.</title>
        <authorList>
            <person name="Khan H."/>
            <person name="Chung E.J."/>
            <person name="Chung Y.R."/>
        </authorList>
    </citation>
    <scope>NUCLEOTIDE SEQUENCE [LARGE SCALE GENOMIC DNA]</scope>
    <source>
        <strain evidence="2 3">YC6258</strain>
    </source>
</reference>
<organism evidence="2 3">
    <name type="scientific">Gynuella sunshinyii YC6258</name>
    <dbReference type="NCBI Taxonomy" id="1445510"/>
    <lineage>
        <taxon>Bacteria</taxon>
        <taxon>Pseudomonadati</taxon>
        <taxon>Pseudomonadota</taxon>
        <taxon>Gammaproteobacteria</taxon>
        <taxon>Oceanospirillales</taxon>
        <taxon>Saccharospirillaceae</taxon>
        <taxon>Gynuella</taxon>
    </lineage>
</organism>
<dbReference type="SUPFAM" id="SSF52540">
    <property type="entry name" value="P-loop containing nucleoside triphosphate hydrolases"/>
    <property type="match status" value="1"/>
</dbReference>
<dbReference type="OrthoDB" id="9780149at2"/>
<gene>
    <name evidence="2" type="ORF">YC6258_04167</name>
</gene>
<keyword evidence="3" id="KW-1185">Reference proteome</keyword>
<dbReference type="InterPro" id="IPR052026">
    <property type="entry name" value="ExeA_AAA_ATPase_DNA-bind"/>
</dbReference>
<sequence length="180" mass="21186">MKIDAPDKQLEKELIQSAYKHVRDRKNLFTLIDEAHLLDMNTLRKLRLLFDKFPPKNNLILFGQPELLHQLVMQVNADLKSRVTYSANLLPLNDFDLEAFIQRELEIVKLGINTFDERAIEIILRHAQGNLRLCCHLCYGSLVEACRENKITVTIRHVNNVLIQPHWRSHEQLREMVREI</sequence>
<proteinExistence type="predicted"/>
<dbReference type="EMBL" id="CP007142">
    <property type="protein sequence ID" value="AJQ96203.1"/>
    <property type="molecule type" value="Genomic_DNA"/>
</dbReference>
<dbReference type="Proteomes" id="UP000032266">
    <property type="component" value="Chromosome"/>
</dbReference>
<evidence type="ECO:0000313" key="2">
    <source>
        <dbReference type="EMBL" id="AJQ96203.1"/>
    </source>
</evidence>
<evidence type="ECO:0000259" key="1">
    <source>
        <dbReference type="Pfam" id="PF13401"/>
    </source>
</evidence>